<dbReference type="GO" id="GO:0000900">
    <property type="term" value="F:mRNA regulatory element binding translation repressor activity"/>
    <property type="evidence" value="ECO:0007669"/>
    <property type="project" value="TreeGrafter"/>
</dbReference>
<dbReference type="GO" id="GO:0008135">
    <property type="term" value="F:translation factor activity, RNA binding"/>
    <property type="evidence" value="ECO:0007669"/>
    <property type="project" value="TreeGrafter"/>
</dbReference>
<dbReference type="GO" id="GO:0043022">
    <property type="term" value="F:ribosome binding"/>
    <property type="evidence" value="ECO:0007669"/>
    <property type="project" value="TreeGrafter"/>
</dbReference>
<name>A0A6P8YAV9_THRPL</name>
<dbReference type="PANTHER" id="PTHR12566:SF9">
    <property type="entry name" value="CYTOPLASMIC POLYADENYLATION ELEMENT-BINDING PROTEIN 1"/>
    <property type="match status" value="1"/>
</dbReference>
<dbReference type="InterPro" id="IPR032296">
    <property type="entry name" value="CEBP_ZZ"/>
</dbReference>
<dbReference type="PANTHER" id="PTHR12566">
    <property type="entry name" value="CYTOPLASMIC POLYADENYLATION ELEMENT BINDING PROTEIN CPEB"/>
    <property type="match status" value="1"/>
</dbReference>
<dbReference type="InterPro" id="IPR038446">
    <property type="entry name" value="CEBP_ZZ_sf"/>
</dbReference>
<feature type="region of interest" description="Disordered" evidence="6">
    <location>
        <begin position="1"/>
        <end position="42"/>
    </location>
</feature>
<dbReference type="InterPro" id="IPR034819">
    <property type="entry name" value="CPEB"/>
</dbReference>
<keyword evidence="4 5" id="KW-0694">RNA-binding</keyword>
<gene>
    <name evidence="9" type="primary">LOC117640947</name>
</gene>
<dbReference type="GO" id="GO:0005634">
    <property type="term" value="C:nucleus"/>
    <property type="evidence" value="ECO:0007669"/>
    <property type="project" value="TreeGrafter"/>
</dbReference>
<dbReference type="CDD" id="cd19757">
    <property type="entry name" value="Bbox1"/>
    <property type="match status" value="1"/>
</dbReference>
<dbReference type="CDD" id="cd12723">
    <property type="entry name" value="RRM1_CPEB1"/>
    <property type="match status" value="1"/>
</dbReference>
<keyword evidence="8" id="KW-1185">Reference proteome</keyword>
<dbReference type="GO" id="GO:0043005">
    <property type="term" value="C:neuron projection"/>
    <property type="evidence" value="ECO:0007669"/>
    <property type="project" value="TreeGrafter"/>
</dbReference>
<evidence type="ECO:0000256" key="4">
    <source>
        <dbReference type="ARBA" id="ARBA00022884"/>
    </source>
</evidence>
<feature type="compositionally biased region" description="Low complexity" evidence="6">
    <location>
        <begin position="258"/>
        <end position="314"/>
    </location>
</feature>
<feature type="region of interest" description="Disordered" evidence="6">
    <location>
        <begin position="258"/>
        <end position="353"/>
    </location>
</feature>
<dbReference type="RefSeq" id="XP_034233880.1">
    <property type="nucleotide sequence ID" value="XM_034377989.1"/>
</dbReference>
<dbReference type="CTD" id="42752"/>
<dbReference type="AlphaFoldDB" id="A0A6P8YAV9"/>
<reference evidence="9" key="1">
    <citation type="submission" date="2025-08" db="UniProtKB">
        <authorList>
            <consortium name="RefSeq"/>
        </authorList>
    </citation>
    <scope>IDENTIFICATION</scope>
    <source>
        <tissue evidence="9">Total insect</tissue>
    </source>
</reference>
<dbReference type="FunFam" id="3.30.70.330:FF:000086">
    <property type="entry name" value="Putative Cytoplasmic polyadenylation element-binding protein 1"/>
    <property type="match status" value="1"/>
</dbReference>
<keyword evidence="3" id="KW-0810">Translation regulation</keyword>
<dbReference type="InterPro" id="IPR035979">
    <property type="entry name" value="RBD_domain_sf"/>
</dbReference>
<dbReference type="GO" id="GO:2000766">
    <property type="term" value="P:negative regulation of cytoplasmic translation"/>
    <property type="evidence" value="ECO:0007669"/>
    <property type="project" value="TreeGrafter"/>
</dbReference>
<dbReference type="GeneID" id="117640947"/>
<dbReference type="PROSITE" id="PS00028">
    <property type="entry name" value="ZINC_FINGER_C2H2_1"/>
    <property type="match status" value="1"/>
</dbReference>
<proteinExistence type="inferred from homology"/>
<feature type="compositionally biased region" description="Polar residues" evidence="6">
    <location>
        <begin position="1"/>
        <end position="14"/>
    </location>
</feature>
<dbReference type="GO" id="GO:0005737">
    <property type="term" value="C:cytoplasm"/>
    <property type="evidence" value="ECO:0007669"/>
    <property type="project" value="TreeGrafter"/>
</dbReference>
<dbReference type="GO" id="GO:0045202">
    <property type="term" value="C:synapse"/>
    <property type="evidence" value="ECO:0007669"/>
    <property type="project" value="TreeGrafter"/>
</dbReference>
<feature type="compositionally biased region" description="Basic and acidic residues" evidence="6">
    <location>
        <begin position="15"/>
        <end position="25"/>
    </location>
</feature>
<dbReference type="OrthoDB" id="10033548at2759"/>
<dbReference type="PROSITE" id="PS50102">
    <property type="entry name" value="RRM"/>
    <property type="match status" value="1"/>
</dbReference>
<evidence type="ECO:0000313" key="8">
    <source>
        <dbReference type="Proteomes" id="UP000515158"/>
    </source>
</evidence>
<dbReference type="InterPro" id="IPR034977">
    <property type="entry name" value="CPEB1_RRM1"/>
</dbReference>
<accession>A0A6P8YAV9</accession>
<evidence type="ECO:0000256" key="6">
    <source>
        <dbReference type="SAM" id="MobiDB-lite"/>
    </source>
</evidence>
<dbReference type="Pfam" id="PF16367">
    <property type="entry name" value="RRM_7"/>
    <property type="match status" value="1"/>
</dbReference>
<organism evidence="9">
    <name type="scientific">Thrips palmi</name>
    <name type="common">Melon thrips</name>
    <dbReference type="NCBI Taxonomy" id="161013"/>
    <lineage>
        <taxon>Eukaryota</taxon>
        <taxon>Metazoa</taxon>
        <taxon>Ecdysozoa</taxon>
        <taxon>Arthropoda</taxon>
        <taxon>Hexapoda</taxon>
        <taxon>Insecta</taxon>
        <taxon>Pterygota</taxon>
        <taxon>Neoptera</taxon>
        <taxon>Paraneoptera</taxon>
        <taxon>Thysanoptera</taxon>
        <taxon>Terebrantia</taxon>
        <taxon>Thripoidea</taxon>
        <taxon>Thripidae</taxon>
        <taxon>Thrips</taxon>
    </lineage>
</organism>
<feature type="region of interest" description="Disordered" evidence="6">
    <location>
        <begin position="61"/>
        <end position="167"/>
    </location>
</feature>
<keyword evidence="2" id="KW-0677">Repeat</keyword>
<dbReference type="InParanoid" id="A0A6P8YAV9"/>
<evidence type="ECO:0000256" key="2">
    <source>
        <dbReference type="ARBA" id="ARBA00022737"/>
    </source>
</evidence>
<dbReference type="KEGG" id="tpal:117640947"/>
<dbReference type="CDD" id="cd12725">
    <property type="entry name" value="RRM2_CPEB1"/>
    <property type="match status" value="1"/>
</dbReference>
<dbReference type="SMART" id="SM00360">
    <property type="entry name" value="RRM"/>
    <property type="match status" value="1"/>
</dbReference>
<comment type="similarity">
    <text evidence="1">Belongs to the RRM CPEB family.</text>
</comment>
<dbReference type="InterPro" id="IPR000504">
    <property type="entry name" value="RRM_dom"/>
</dbReference>
<evidence type="ECO:0000256" key="5">
    <source>
        <dbReference type="PROSITE-ProRule" id="PRU00176"/>
    </source>
</evidence>
<feature type="domain" description="RRM" evidence="7">
    <location>
        <begin position="377"/>
        <end position="466"/>
    </location>
</feature>
<evidence type="ECO:0000259" key="7">
    <source>
        <dbReference type="PROSITE" id="PS50102"/>
    </source>
</evidence>
<protein>
    <submittedName>
        <fullName evidence="9">Cytoplasmic polyadenylation element-binding protein 1 isoform X1</fullName>
    </submittedName>
</protein>
<evidence type="ECO:0000256" key="3">
    <source>
        <dbReference type="ARBA" id="ARBA00022845"/>
    </source>
</evidence>
<dbReference type="InterPro" id="IPR012677">
    <property type="entry name" value="Nucleotide-bd_a/b_plait_sf"/>
</dbReference>
<sequence>MPSLQQAGETLSRSETTRSDYHRLVDGSLDEDYTRSSGTDSESLMSIAELLGLNMPRGSLMGSAPGATEGANSAPQAFMGAPNMRQFTGDDSGYPTSHPGSPLPLDRDMSSPGNSEFRMRRNRAASVTFAPPSPSPASSPQSPFSPGFVGSRPYRVGSHTLSDGGSPLEQAFLLGSSSRSNSPESDTSLNSDNANLSDLMSCLYLHARARSDSAMSAGLPGNSNAEDQRQQELTNLTNLHALQNLTNNNLSLNFFQQNQQPQPQSPLSSPLSSPLASPDRAWSPSWSPSSLPNSLPNSLSSSLPGSPLFMSSPLRGAAPRTPPSPGSTLNGRAGLDSVNNAGSRGLRRGFANPQRDVTSTWSGLLPARNLENPTFSVKVFLGGVPWDMNDTMLIHGLKQFGMVTVEWPSARQPGVPAPKGYAYVIFESEKQVKALLQACSNDFATGGQNWYFKLSSKRMKSKEVQVIPWALSDTNWVRSISQKLDPEKTVFVGGLHGMLNAEGLAVVMHDLFDGVVYAGIDTDKFKYPIGSARVTFNNNRSFMKAVSARFVVVKSNKFTKKVQVDPYLEDSPCSLCAVQHGPYFCREICCFRYFCRSCWLWRHSYDHSLMSHKYLTRSSKSTNAIGGFADGLTMGSMSVDFRGPVRRDFNRLDGLQ</sequence>
<dbReference type="Gene3D" id="3.30.70.330">
    <property type="match status" value="2"/>
</dbReference>
<dbReference type="SUPFAM" id="SSF54928">
    <property type="entry name" value="RNA-binding domain, RBD"/>
    <property type="match status" value="1"/>
</dbReference>
<dbReference type="GO" id="GO:0003730">
    <property type="term" value="F:mRNA 3'-UTR binding"/>
    <property type="evidence" value="ECO:0007669"/>
    <property type="project" value="InterPro"/>
</dbReference>
<dbReference type="Gene3D" id="4.10.640.40">
    <property type="entry name" value="Cytoplasmic polyadenylation element-binding protein, ZZ domain"/>
    <property type="match status" value="1"/>
</dbReference>
<dbReference type="Proteomes" id="UP000515158">
    <property type="component" value="Unplaced"/>
</dbReference>
<evidence type="ECO:0000256" key="1">
    <source>
        <dbReference type="ARBA" id="ARBA00010347"/>
    </source>
</evidence>
<dbReference type="InterPro" id="IPR013087">
    <property type="entry name" value="Znf_C2H2_type"/>
</dbReference>
<dbReference type="Pfam" id="PF16366">
    <property type="entry name" value="CEBP_ZZ"/>
    <property type="match status" value="1"/>
</dbReference>
<dbReference type="FunFam" id="3.30.70.330:FF:000054">
    <property type="entry name" value="Cytoplasmic polyadenylation element-binding protein 1"/>
    <property type="match status" value="1"/>
</dbReference>
<evidence type="ECO:0000313" key="9">
    <source>
        <dbReference type="RefSeq" id="XP_034233880.1"/>
    </source>
</evidence>